<protein>
    <recommendedName>
        <fullName evidence="3">GAG-pre-integrase domain-containing protein</fullName>
    </recommendedName>
</protein>
<evidence type="ECO:0000313" key="1">
    <source>
        <dbReference type="EMBL" id="CAH9102151.1"/>
    </source>
</evidence>
<name>A0AAV0DMS3_9ASTE</name>
<feature type="non-terminal residue" evidence="1">
    <location>
        <position position="101"/>
    </location>
</feature>
<comment type="caution">
    <text evidence="1">The sequence shown here is derived from an EMBL/GenBank/DDBJ whole genome shotgun (WGS) entry which is preliminary data.</text>
</comment>
<keyword evidence="2" id="KW-1185">Reference proteome</keyword>
<gene>
    <name evidence="1" type="ORF">CEPIT_LOCUS15878</name>
</gene>
<sequence>MAMLVSPNDEVWHQHLGHASDDKLRHISHLKDFNRHTVFCDPCVRLPFSRSTIKTKQCFYLVHCDIWGGYKCTSLIGARYFCPLLMISPVEFGFISCKISP</sequence>
<evidence type="ECO:0008006" key="3">
    <source>
        <dbReference type="Google" id="ProtNLM"/>
    </source>
</evidence>
<dbReference type="EMBL" id="CAMAPF010000114">
    <property type="protein sequence ID" value="CAH9102151.1"/>
    <property type="molecule type" value="Genomic_DNA"/>
</dbReference>
<organism evidence="1 2">
    <name type="scientific">Cuscuta epithymum</name>
    <dbReference type="NCBI Taxonomy" id="186058"/>
    <lineage>
        <taxon>Eukaryota</taxon>
        <taxon>Viridiplantae</taxon>
        <taxon>Streptophyta</taxon>
        <taxon>Embryophyta</taxon>
        <taxon>Tracheophyta</taxon>
        <taxon>Spermatophyta</taxon>
        <taxon>Magnoliopsida</taxon>
        <taxon>eudicotyledons</taxon>
        <taxon>Gunneridae</taxon>
        <taxon>Pentapetalae</taxon>
        <taxon>asterids</taxon>
        <taxon>lamiids</taxon>
        <taxon>Solanales</taxon>
        <taxon>Convolvulaceae</taxon>
        <taxon>Cuscuteae</taxon>
        <taxon>Cuscuta</taxon>
        <taxon>Cuscuta subgen. Cuscuta</taxon>
    </lineage>
</organism>
<evidence type="ECO:0000313" key="2">
    <source>
        <dbReference type="Proteomes" id="UP001152523"/>
    </source>
</evidence>
<dbReference type="AlphaFoldDB" id="A0AAV0DMS3"/>
<accession>A0AAV0DMS3</accession>
<reference evidence="1" key="1">
    <citation type="submission" date="2022-07" db="EMBL/GenBank/DDBJ databases">
        <authorList>
            <person name="Macas J."/>
            <person name="Novak P."/>
            <person name="Neumann P."/>
        </authorList>
    </citation>
    <scope>NUCLEOTIDE SEQUENCE</scope>
</reference>
<dbReference type="Proteomes" id="UP001152523">
    <property type="component" value="Unassembled WGS sequence"/>
</dbReference>
<proteinExistence type="predicted"/>